<evidence type="ECO:0000256" key="4">
    <source>
        <dbReference type="ARBA" id="ARBA00022827"/>
    </source>
</evidence>
<evidence type="ECO:0000259" key="7">
    <source>
        <dbReference type="Pfam" id="PF01266"/>
    </source>
</evidence>
<dbReference type="InterPro" id="IPR006076">
    <property type="entry name" value="FAD-dep_OxRdtase"/>
</dbReference>
<reference evidence="9 10" key="1">
    <citation type="submission" date="2018-06" db="EMBL/GenBank/DDBJ databases">
        <title>Lujinxingia sediminis gen. nov. sp. nov., a new facultative anaerobic member of the class Deltaproteobacteria, and proposal of Lujinxingaceae fam. nov.</title>
        <authorList>
            <person name="Guo L.-Y."/>
            <person name="Li C.-M."/>
            <person name="Wang S."/>
            <person name="Du Z.-J."/>
        </authorList>
    </citation>
    <scope>NUCLEOTIDE SEQUENCE [LARGE SCALE GENOMIC DNA]</scope>
    <source>
        <strain evidence="9 10">FA350</strain>
    </source>
</reference>
<dbReference type="PANTHER" id="PTHR11985">
    <property type="entry name" value="GLYCEROL-3-PHOSPHATE DEHYDROGENASE"/>
    <property type="match status" value="1"/>
</dbReference>
<keyword evidence="4" id="KW-0274">FAD</keyword>
<sequence length="589" mass="64874">MELGTPENPYDLVIIGGGINGAGIARDAVMRGLSVALFEKNDFSTGATWASSGMIHGGIRYLEADPNVTKKSCYDSGLIQQIAPHLLFRVPFLFPMRPDTLTNKIFLELVEVYFDTYDRWAPLKGGVPHSRLNRAEALAMEPGLPKDIIGAVTTDEWGIDSPRLTLINILDAQERGAHVHNYHEVVGFLRGDGTGDADDKTSTQRGAMRGVRVRDRERGGVRDVHARITFNATGAWAERVAKSAGAQMCRLRPGKGIHLLLAGRVTNYALITNAVDGRQMFIAPHQNVTFVGTTDDDYWGDLDDIPVLEDEVKYVLDGARRVFPKIDECRIIDTIVGCRPTLYGDNKYESQLSRDHAVYDHGEEGIPNFMSIAGGKLAAYRLMSEEAVDAICAKLGNNKPGRTHLEALPGGEAHDISPEAFAEFGLDNYSAGRLIYRQGSRADRVLEIMRKNPETAAIVDPSEPVTEAELRYVMRHELVSQLDDCKRRSRLGQGLDGGWSATLRAAEIYCDEKGYSQRDRFDVALSFQRGRWKDRRDIIRNEQLAAEAVGQTWFFTAGGAIGADPKSLLNDPAKTPPGATSDPTSRESA</sequence>
<dbReference type="GO" id="GO:0004368">
    <property type="term" value="F:glycerol-3-phosphate dehydrogenase (quinone) activity"/>
    <property type="evidence" value="ECO:0007669"/>
    <property type="project" value="UniProtKB-EC"/>
</dbReference>
<dbReference type="InterPro" id="IPR031656">
    <property type="entry name" value="DAO_C"/>
</dbReference>
<evidence type="ECO:0000256" key="6">
    <source>
        <dbReference type="RuleBase" id="RU361217"/>
    </source>
</evidence>
<dbReference type="Gene3D" id="1.10.8.870">
    <property type="entry name" value="Alpha-glycerophosphate oxidase, cap domain"/>
    <property type="match status" value="1"/>
</dbReference>
<evidence type="ECO:0000256" key="3">
    <source>
        <dbReference type="ARBA" id="ARBA00022630"/>
    </source>
</evidence>
<dbReference type="PANTHER" id="PTHR11985:SF15">
    <property type="entry name" value="GLYCEROL-3-PHOSPHATE DEHYDROGENASE, MITOCHONDRIAL"/>
    <property type="match status" value="1"/>
</dbReference>
<evidence type="ECO:0000256" key="2">
    <source>
        <dbReference type="ARBA" id="ARBA00007330"/>
    </source>
</evidence>
<feature type="domain" description="Alpha-glycerophosphate oxidase C-terminal" evidence="8">
    <location>
        <begin position="403"/>
        <end position="519"/>
    </location>
</feature>
<dbReference type="AlphaFoldDB" id="A0A2Z4FHS1"/>
<name>A0A2Z4FHS1_9DELT</name>
<feature type="domain" description="FAD dependent oxidoreductase" evidence="7">
    <location>
        <begin position="11"/>
        <end position="381"/>
    </location>
</feature>
<dbReference type="Gene3D" id="3.30.9.10">
    <property type="entry name" value="D-Amino Acid Oxidase, subunit A, domain 2"/>
    <property type="match status" value="1"/>
</dbReference>
<dbReference type="InterPro" id="IPR000447">
    <property type="entry name" value="G3P_DH_FAD-dep"/>
</dbReference>
<dbReference type="Proteomes" id="UP000249799">
    <property type="component" value="Chromosome"/>
</dbReference>
<dbReference type="InterPro" id="IPR036188">
    <property type="entry name" value="FAD/NAD-bd_sf"/>
</dbReference>
<dbReference type="OrthoDB" id="9766796at2"/>
<comment type="catalytic activity">
    <reaction evidence="6">
        <text>a quinone + sn-glycerol 3-phosphate = dihydroxyacetone phosphate + a quinol</text>
        <dbReference type="Rhea" id="RHEA:18977"/>
        <dbReference type="ChEBI" id="CHEBI:24646"/>
        <dbReference type="ChEBI" id="CHEBI:57597"/>
        <dbReference type="ChEBI" id="CHEBI:57642"/>
        <dbReference type="ChEBI" id="CHEBI:132124"/>
        <dbReference type="EC" id="1.1.5.3"/>
    </reaction>
</comment>
<dbReference type="PROSITE" id="PS00977">
    <property type="entry name" value="FAD_G3PDH_1"/>
    <property type="match status" value="1"/>
</dbReference>
<dbReference type="EMBL" id="CP030032">
    <property type="protein sequence ID" value="AWV88440.1"/>
    <property type="molecule type" value="Genomic_DNA"/>
</dbReference>
<dbReference type="Gene3D" id="3.50.50.60">
    <property type="entry name" value="FAD/NAD(P)-binding domain"/>
    <property type="match status" value="1"/>
</dbReference>
<evidence type="ECO:0000256" key="5">
    <source>
        <dbReference type="ARBA" id="ARBA00023002"/>
    </source>
</evidence>
<dbReference type="RefSeq" id="WP_111332188.1">
    <property type="nucleotide sequence ID" value="NZ_CP030032.1"/>
</dbReference>
<dbReference type="InterPro" id="IPR038299">
    <property type="entry name" value="DAO_C_sf"/>
</dbReference>
<accession>A0A2Z4FHS1</accession>
<comment type="similarity">
    <text evidence="2 6">Belongs to the FAD-dependent glycerol-3-phosphate dehydrogenase family.</text>
</comment>
<proteinExistence type="inferred from homology"/>
<keyword evidence="10" id="KW-1185">Reference proteome</keyword>
<evidence type="ECO:0000256" key="1">
    <source>
        <dbReference type="ARBA" id="ARBA00001974"/>
    </source>
</evidence>
<protein>
    <recommendedName>
        <fullName evidence="6">Glycerol-3-phosphate dehydrogenase</fullName>
        <ecNumber evidence="6">1.1.5.3</ecNumber>
    </recommendedName>
</protein>
<dbReference type="EC" id="1.1.5.3" evidence="6"/>
<organism evidence="9 10">
    <name type="scientific">Bradymonas sediminis</name>
    <dbReference type="NCBI Taxonomy" id="1548548"/>
    <lineage>
        <taxon>Bacteria</taxon>
        <taxon>Deltaproteobacteria</taxon>
        <taxon>Bradymonadales</taxon>
        <taxon>Bradymonadaceae</taxon>
        <taxon>Bradymonas</taxon>
    </lineage>
</organism>
<gene>
    <name evidence="9" type="ORF">DN745_03390</name>
</gene>
<dbReference type="GO" id="GO:0009331">
    <property type="term" value="C:glycerol-3-phosphate dehydrogenase (FAD) complex"/>
    <property type="evidence" value="ECO:0007669"/>
    <property type="project" value="UniProtKB-UniRule"/>
</dbReference>
<keyword evidence="5 6" id="KW-0560">Oxidoreductase</keyword>
<dbReference type="PRINTS" id="PR01001">
    <property type="entry name" value="FADG3PDH"/>
</dbReference>
<evidence type="ECO:0000313" key="10">
    <source>
        <dbReference type="Proteomes" id="UP000249799"/>
    </source>
</evidence>
<dbReference type="SUPFAM" id="SSF51905">
    <property type="entry name" value="FAD/NAD(P)-binding domain"/>
    <property type="match status" value="1"/>
</dbReference>
<dbReference type="Pfam" id="PF01266">
    <property type="entry name" value="DAO"/>
    <property type="match status" value="1"/>
</dbReference>
<evidence type="ECO:0000259" key="8">
    <source>
        <dbReference type="Pfam" id="PF16901"/>
    </source>
</evidence>
<evidence type="ECO:0000313" key="9">
    <source>
        <dbReference type="EMBL" id="AWV88440.1"/>
    </source>
</evidence>
<comment type="cofactor">
    <cofactor evidence="1 6">
        <name>FAD</name>
        <dbReference type="ChEBI" id="CHEBI:57692"/>
    </cofactor>
</comment>
<dbReference type="GO" id="GO:0006072">
    <property type="term" value="P:glycerol-3-phosphate metabolic process"/>
    <property type="evidence" value="ECO:0007669"/>
    <property type="project" value="UniProtKB-UniRule"/>
</dbReference>
<keyword evidence="3 6" id="KW-0285">Flavoprotein</keyword>
<dbReference type="KEGG" id="bsed:DN745_03390"/>
<dbReference type="Pfam" id="PF16901">
    <property type="entry name" value="DAO_C"/>
    <property type="match status" value="1"/>
</dbReference>